<sequence length="117" mass="13909">MDCQKLSPKARKIFNSLKPYFPPDPWGKARWKKDGRVCDNGEFDLRKSEDKDKIQHLKRLLIGHELEMMYRRYREKYHLPLEGISNMPLTPLLKDTLEITRLLAELDYQIETGDFAD</sequence>
<accession>A0A1G2NG32</accession>
<evidence type="ECO:0000313" key="2">
    <source>
        <dbReference type="Proteomes" id="UP000176221"/>
    </source>
</evidence>
<gene>
    <name evidence="1" type="ORF">A2928_04035</name>
</gene>
<evidence type="ECO:0000313" key="1">
    <source>
        <dbReference type="EMBL" id="OHA35040.1"/>
    </source>
</evidence>
<dbReference type="Proteomes" id="UP000176221">
    <property type="component" value="Unassembled WGS sequence"/>
</dbReference>
<comment type="caution">
    <text evidence="1">The sequence shown here is derived from an EMBL/GenBank/DDBJ whole genome shotgun (WGS) entry which is preliminary data.</text>
</comment>
<protein>
    <submittedName>
        <fullName evidence="1">Uncharacterized protein</fullName>
    </submittedName>
</protein>
<dbReference type="AlphaFoldDB" id="A0A1G2NG32"/>
<dbReference type="STRING" id="1802319.A2928_04035"/>
<name>A0A1G2NG32_9BACT</name>
<reference evidence="1 2" key="1">
    <citation type="journal article" date="2016" name="Nat. Commun.">
        <title>Thousands of microbial genomes shed light on interconnected biogeochemical processes in an aquifer system.</title>
        <authorList>
            <person name="Anantharaman K."/>
            <person name="Brown C.T."/>
            <person name="Hug L.A."/>
            <person name="Sharon I."/>
            <person name="Castelle C.J."/>
            <person name="Probst A.J."/>
            <person name="Thomas B.C."/>
            <person name="Singh A."/>
            <person name="Wilkins M.J."/>
            <person name="Karaoz U."/>
            <person name="Brodie E.L."/>
            <person name="Williams K.H."/>
            <person name="Hubbard S.S."/>
            <person name="Banfield J.F."/>
        </authorList>
    </citation>
    <scope>NUCLEOTIDE SEQUENCE [LARGE SCALE GENOMIC DNA]</scope>
</reference>
<organism evidence="1 2">
    <name type="scientific">Candidatus Taylorbacteria bacterium RIFCSPLOWO2_01_FULL_45_15b</name>
    <dbReference type="NCBI Taxonomy" id="1802319"/>
    <lineage>
        <taxon>Bacteria</taxon>
        <taxon>Candidatus Tayloriibacteriota</taxon>
    </lineage>
</organism>
<dbReference type="EMBL" id="MHRX01000001">
    <property type="protein sequence ID" value="OHA35040.1"/>
    <property type="molecule type" value="Genomic_DNA"/>
</dbReference>
<proteinExistence type="predicted"/>